<comment type="caution">
    <text evidence="1">The sequence shown here is derived from an EMBL/GenBank/DDBJ whole genome shotgun (WGS) entry which is preliminary data.</text>
</comment>
<evidence type="ECO:0000313" key="1">
    <source>
        <dbReference type="EMBL" id="GHI14570.1"/>
    </source>
</evidence>
<reference evidence="2" key="1">
    <citation type="submission" date="2020-09" db="EMBL/GenBank/DDBJ databases">
        <title>Whole genome shotgun sequence of Streptomyces cinnamonensis NBRC 15873.</title>
        <authorList>
            <person name="Komaki H."/>
            <person name="Tamura T."/>
        </authorList>
    </citation>
    <scope>NUCLEOTIDE SEQUENCE [LARGE SCALE GENOMIC DNA]</scope>
    <source>
        <strain evidence="2">NBRC 15873</strain>
    </source>
</reference>
<sequence>MIHDPLFDGDRVLLPGEDASVPARVLGAAAVREADPDAAPPEIRTLAGEILFVSSVHQAGLRRFCEVNGIPLRVRPDVWGDLLEPFLDTSFTHRERMANLERLAAVGLDADETARIRERVGPLMAAYNSVHWDWNHLGLADLLDAAFGTLVPEELRIPPRERDAFRGWATGIANRADGERPTAR</sequence>
<keyword evidence="2" id="KW-1185">Reference proteome</keyword>
<gene>
    <name evidence="1" type="ORF">Scinn_40330</name>
</gene>
<proteinExistence type="predicted"/>
<accession>A0ABQ3NP84</accession>
<organism evidence="1 2">
    <name type="scientific">Streptomyces virginiae</name>
    <name type="common">Streptomyces cinnamonensis</name>
    <dbReference type="NCBI Taxonomy" id="1961"/>
    <lineage>
        <taxon>Bacteria</taxon>
        <taxon>Bacillati</taxon>
        <taxon>Actinomycetota</taxon>
        <taxon>Actinomycetes</taxon>
        <taxon>Kitasatosporales</taxon>
        <taxon>Streptomycetaceae</taxon>
        <taxon>Streptomyces</taxon>
    </lineage>
</organism>
<dbReference type="Proteomes" id="UP000660554">
    <property type="component" value="Unassembled WGS sequence"/>
</dbReference>
<dbReference type="GeneID" id="86952040"/>
<dbReference type="EMBL" id="BNDV01000008">
    <property type="protein sequence ID" value="GHI14570.1"/>
    <property type="molecule type" value="Genomic_DNA"/>
</dbReference>
<dbReference type="RefSeq" id="WP_053614356.1">
    <property type="nucleotide sequence ID" value="NZ_BMRU01000023.1"/>
</dbReference>
<evidence type="ECO:0000313" key="2">
    <source>
        <dbReference type="Proteomes" id="UP000660554"/>
    </source>
</evidence>
<name>A0ABQ3NP84_STRVG</name>
<protein>
    <submittedName>
        <fullName evidence="1">Uncharacterized protein</fullName>
    </submittedName>
</protein>